<organism evidence="4 5">
    <name type="scientific">Schaedlerella arabinosiphila</name>
    <dbReference type="NCBI Taxonomy" id="2044587"/>
    <lineage>
        <taxon>Bacteria</taxon>
        <taxon>Bacillati</taxon>
        <taxon>Bacillota</taxon>
        <taxon>Clostridia</taxon>
        <taxon>Lachnospirales</taxon>
        <taxon>Lachnospiraceae</taxon>
        <taxon>Schaedlerella</taxon>
    </lineage>
</organism>
<comment type="caution">
    <text evidence="4">The sequence shown here is derived from an EMBL/GenBank/DDBJ whole genome shotgun (WGS) entry which is preliminary data.</text>
</comment>
<dbReference type="Pfam" id="PF00675">
    <property type="entry name" value="Peptidase_M16"/>
    <property type="match status" value="1"/>
</dbReference>
<dbReference type="SUPFAM" id="SSF63411">
    <property type="entry name" value="LuxS/MPP-like metallohydrolase"/>
    <property type="match status" value="2"/>
</dbReference>
<evidence type="ECO:0000256" key="1">
    <source>
        <dbReference type="SAM" id="MobiDB-lite"/>
    </source>
</evidence>
<evidence type="ECO:0008006" key="6">
    <source>
        <dbReference type="Google" id="ProtNLM"/>
    </source>
</evidence>
<dbReference type="RefSeq" id="WP_125126781.1">
    <property type="nucleotide sequence ID" value="NZ_RHJS01000002.1"/>
</dbReference>
<evidence type="ECO:0000259" key="3">
    <source>
        <dbReference type="Pfam" id="PF05193"/>
    </source>
</evidence>
<dbReference type="InterPro" id="IPR007863">
    <property type="entry name" value="Peptidase_M16_C"/>
</dbReference>
<proteinExistence type="predicted"/>
<dbReference type="Pfam" id="PF05193">
    <property type="entry name" value="Peptidase_M16_C"/>
    <property type="match status" value="1"/>
</dbReference>
<reference evidence="4" key="1">
    <citation type="submission" date="2018-10" db="EMBL/GenBank/DDBJ databases">
        <title>Schaedlerella arabinophila gen. nov. sp. nov., isolated from the mouse intestinal tract and comparative analysis with the genome of the closely related altered Schaedler flora strain ASF502.</title>
        <authorList>
            <person name="Miyake S."/>
            <person name="Soh M."/>
            <person name="Seedorf H."/>
        </authorList>
    </citation>
    <scope>NUCLEOTIDE SEQUENCE [LARGE SCALE GENOMIC DNA]</scope>
    <source>
        <strain evidence="4">DSM 106076</strain>
    </source>
</reference>
<name>A0A426DE87_9FIRM</name>
<dbReference type="PANTHER" id="PTHR43016:SF13">
    <property type="entry name" value="PRESEQUENCE PROTEASE, MITOCHONDRIAL"/>
    <property type="match status" value="1"/>
</dbReference>
<accession>A0A426DE87</accession>
<dbReference type="Gene3D" id="3.30.830.10">
    <property type="entry name" value="Metalloenzyme, LuxS/M16 peptidase-like"/>
    <property type="match status" value="2"/>
</dbReference>
<feature type="compositionally biased region" description="Basic and acidic residues" evidence="1">
    <location>
        <begin position="489"/>
        <end position="498"/>
    </location>
</feature>
<dbReference type="InterPro" id="IPR011249">
    <property type="entry name" value="Metalloenz_LuxS/M16"/>
</dbReference>
<feature type="domain" description="Peptidase M16 N-terminal" evidence="2">
    <location>
        <begin position="59"/>
        <end position="135"/>
    </location>
</feature>
<dbReference type="InterPro" id="IPR011765">
    <property type="entry name" value="Pept_M16_N"/>
</dbReference>
<dbReference type="GO" id="GO:0046872">
    <property type="term" value="F:metal ion binding"/>
    <property type="evidence" value="ECO:0007669"/>
    <property type="project" value="InterPro"/>
</dbReference>
<evidence type="ECO:0000313" key="4">
    <source>
        <dbReference type="EMBL" id="RRK31031.1"/>
    </source>
</evidence>
<feature type="domain" description="Peptidase M16 C-terminal" evidence="3">
    <location>
        <begin position="207"/>
        <end position="388"/>
    </location>
</feature>
<dbReference type="PANTHER" id="PTHR43016">
    <property type="entry name" value="PRESEQUENCE PROTEASE"/>
    <property type="match status" value="1"/>
</dbReference>
<sequence>MILHCNDRVYGFSVNDIRPAVEQDGVLYEFTHDRTGVKLAWLSRKEENKTFCIGFATIPDNDCGMFHILEHAVLNGSKRYPVKEPFVELMKSSMQTFLNAMTFPDRTLYPVSSRNEKDFENLVRVYMDAVLHPLVVENPEIFYQEGWHYEPEPSGNGYIRNGVVLNEMKGAYSSGDAILQREMKRLLYPDTCYRYEAGGFPEDISRLSYEQLVEYHRKYYRPSNAYIFLDGELPVERILSILDMEYLKQYKREPVETEISIQKKTAPAEAVVPYPSIPGLPEEKAAQMGFGYVAGTFDEKEKLCAAAMLAEYLAGDQDAPLKKAILEQELAQDVEVFLYDGIKQPFLLFLMRNTDKNRRDEISKVLRETLQGIVRCRIDKDRMKAVLNRMEFQAREQEFGWVPEGVGLALKLMGDWMYGLDIMEDLKSESVFTFLRGSLENGYFENIIEEMILSSENQAFVCLTPSEDIMGERLLREKKEINGMTKGWSEQEKGEEAHKLRKLK</sequence>
<gene>
    <name evidence="4" type="ORF">EBB54_06330</name>
</gene>
<dbReference type="EMBL" id="RHJS01000002">
    <property type="protein sequence ID" value="RRK31031.1"/>
    <property type="molecule type" value="Genomic_DNA"/>
</dbReference>
<protein>
    <recommendedName>
        <fullName evidence="6">Peptidase M16C associated domain-containing protein</fullName>
    </recommendedName>
</protein>
<feature type="region of interest" description="Disordered" evidence="1">
    <location>
        <begin position="485"/>
        <end position="504"/>
    </location>
</feature>
<evidence type="ECO:0000313" key="5">
    <source>
        <dbReference type="Proteomes" id="UP000274920"/>
    </source>
</evidence>
<evidence type="ECO:0000259" key="2">
    <source>
        <dbReference type="Pfam" id="PF00675"/>
    </source>
</evidence>
<dbReference type="AlphaFoldDB" id="A0A426DE87"/>
<keyword evidence="5" id="KW-1185">Reference proteome</keyword>
<dbReference type="Proteomes" id="UP000274920">
    <property type="component" value="Unassembled WGS sequence"/>
</dbReference>